<dbReference type="PROSITE" id="PS52035">
    <property type="entry name" value="PEPTIDASE_M14"/>
    <property type="match status" value="1"/>
</dbReference>
<dbReference type="Proteomes" id="UP000247498">
    <property type="component" value="Unassembled WGS sequence"/>
</dbReference>
<evidence type="ECO:0000256" key="1">
    <source>
        <dbReference type="ARBA" id="ARBA00001947"/>
    </source>
</evidence>
<dbReference type="CDD" id="cd06227">
    <property type="entry name" value="M14-CPA-like"/>
    <property type="match status" value="1"/>
</dbReference>
<evidence type="ECO:0000259" key="7">
    <source>
        <dbReference type="PROSITE" id="PS52035"/>
    </source>
</evidence>
<dbReference type="SMART" id="SM00631">
    <property type="entry name" value="Zn_pept"/>
    <property type="match status" value="1"/>
</dbReference>
<dbReference type="STRING" id="307507.A0A2V0NVR7"/>
<keyword evidence="8" id="KW-0645">Protease</keyword>
<dbReference type="Gene3D" id="3.40.630.10">
    <property type="entry name" value="Zn peptidases"/>
    <property type="match status" value="1"/>
</dbReference>
<evidence type="ECO:0000313" key="8">
    <source>
        <dbReference type="EMBL" id="GBF89660.1"/>
    </source>
</evidence>
<dbReference type="GO" id="GO:0006508">
    <property type="term" value="P:proteolysis"/>
    <property type="evidence" value="ECO:0007669"/>
    <property type="project" value="InterPro"/>
</dbReference>
<keyword evidence="9" id="KW-1185">Reference proteome</keyword>
<dbReference type="AlphaFoldDB" id="A0A2V0NVR7"/>
<proteinExistence type="inferred from homology"/>
<keyword evidence="6" id="KW-0732">Signal</keyword>
<comment type="cofactor">
    <cofactor evidence="1">
        <name>Zn(2+)</name>
        <dbReference type="ChEBI" id="CHEBI:29105"/>
    </cofactor>
</comment>
<feature type="transmembrane region" description="Helical" evidence="5">
    <location>
        <begin position="459"/>
        <end position="479"/>
    </location>
</feature>
<gene>
    <name evidence="8" type="ORF">Rsub_02830</name>
</gene>
<dbReference type="FunFam" id="3.40.630.10:FF:000064">
    <property type="entry name" value="Carboxypeptidase A6"/>
    <property type="match status" value="1"/>
</dbReference>
<keyword evidence="5" id="KW-1133">Transmembrane helix</keyword>
<dbReference type="InterPro" id="IPR034269">
    <property type="entry name" value="At5g42320_M14_CPD"/>
</dbReference>
<organism evidence="8 9">
    <name type="scientific">Raphidocelis subcapitata</name>
    <dbReference type="NCBI Taxonomy" id="307507"/>
    <lineage>
        <taxon>Eukaryota</taxon>
        <taxon>Viridiplantae</taxon>
        <taxon>Chlorophyta</taxon>
        <taxon>core chlorophytes</taxon>
        <taxon>Chlorophyceae</taxon>
        <taxon>CS clade</taxon>
        <taxon>Sphaeropleales</taxon>
        <taxon>Selenastraceae</taxon>
        <taxon>Raphidocelis</taxon>
    </lineage>
</organism>
<feature type="active site" description="Proton donor/acceptor" evidence="3">
    <location>
        <position position="320"/>
    </location>
</feature>
<evidence type="ECO:0000256" key="6">
    <source>
        <dbReference type="SAM" id="SignalP"/>
    </source>
</evidence>
<evidence type="ECO:0000256" key="5">
    <source>
        <dbReference type="SAM" id="Phobius"/>
    </source>
</evidence>
<dbReference type="OrthoDB" id="3626597at2759"/>
<evidence type="ECO:0000313" key="9">
    <source>
        <dbReference type="Proteomes" id="UP000247498"/>
    </source>
</evidence>
<protein>
    <submittedName>
        <fullName evidence="8">Metallocarboxypeptidase A</fullName>
    </submittedName>
</protein>
<keyword evidence="5" id="KW-0472">Membrane</keyword>
<comment type="similarity">
    <text evidence="2 3">Belongs to the peptidase M14 family.</text>
</comment>
<feature type="region of interest" description="Disordered" evidence="4">
    <location>
        <begin position="405"/>
        <end position="438"/>
    </location>
</feature>
<dbReference type="SUPFAM" id="SSF53187">
    <property type="entry name" value="Zn-dependent exopeptidases"/>
    <property type="match status" value="1"/>
</dbReference>
<comment type="caution">
    <text evidence="8">The sequence shown here is derived from an EMBL/GenBank/DDBJ whole genome shotgun (WGS) entry which is preliminary data.</text>
</comment>
<evidence type="ECO:0000256" key="3">
    <source>
        <dbReference type="PROSITE-ProRule" id="PRU01379"/>
    </source>
</evidence>
<keyword evidence="8" id="KW-0121">Carboxypeptidase</keyword>
<feature type="region of interest" description="Disordered" evidence="4">
    <location>
        <begin position="483"/>
        <end position="507"/>
    </location>
</feature>
<dbReference type="Pfam" id="PF00246">
    <property type="entry name" value="Peptidase_M14"/>
    <property type="match status" value="1"/>
</dbReference>
<dbReference type="PANTHER" id="PTHR11705:SF119">
    <property type="entry name" value="OS02G0119300 PROTEIN"/>
    <property type="match status" value="1"/>
</dbReference>
<feature type="chain" id="PRO_5016139553" evidence="6">
    <location>
        <begin position="41"/>
        <end position="507"/>
    </location>
</feature>
<reference evidence="8 9" key="1">
    <citation type="journal article" date="2018" name="Sci. Rep.">
        <title>Raphidocelis subcapitata (=Pseudokirchneriella subcapitata) provides an insight into genome evolution and environmental adaptations in the Sphaeropleales.</title>
        <authorList>
            <person name="Suzuki S."/>
            <person name="Yamaguchi H."/>
            <person name="Nakajima N."/>
            <person name="Kawachi M."/>
        </authorList>
    </citation>
    <scope>NUCLEOTIDE SEQUENCE [LARGE SCALE GENOMIC DNA]</scope>
    <source>
        <strain evidence="8 9">NIES-35</strain>
    </source>
</reference>
<dbReference type="InterPro" id="IPR000834">
    <property type="entry name" value="Peptidase_M14"/>
</dbReference>
<sequence length="507" mass="54139">MARPPAARERRAGARTRGAPRPLLVLLLLACCTPLRPRAASTEIQQPDYSIYLRRQDLLQRVADLAAANPRTMRAESRQASDAGYSIDMLIVTAETAGLSKDSGGHTDKVRLLLDFGEHGREYITSELALRLLRVLANGTALEAAAGGARRAARLRHILDACVFKIIPMENTRGRELVERGQLCERKNGRGVDTNRNWDVDWGKKEKDYDPSEEYPGRAPHSEPEVKIILSEAQSLQPHVWVNVHSGMYALFTPFDHKATVPDGPDAAAAVRMMERINGLSCKGKCAVGSGGKSVGYLAHGTATDYMYTKLRVPLSFTWEIYGDMAASFDDCFRMFNPVTKQAFEETLNDWLSAFLHLLELLPTHPATAPLLRNALAAADAAEAAAAKGEAAPAAAAPAAASLAAGAAGGGGSSGQQQQQRHSRNAEAHLDAPAGGAQQQWARFRPHESSGGGGRSSSGAGPVLLVMAVVALATAGLLLGRRWGEGRRGDGAGGARPWTPGLPRAQG</sequence>
<dbReference type="GO" id="GO:0004181">
    <property type="term" value="F:metallocarboxypeptidase activity"/>
    <property type="evidence" value="ECO:0007669"/>
    <property type="project" value="InterPro"/>
</dbReference>
<dbReference type="EMBL" id="BDRX01000012">
    <property type="protein sequence ID" value="GBF89660.1"/>
    <property type="molecule type" value="Genomic_DNA"/>
</dbReference>
<dbReference type="InParanoid" id="A0A2V0NVR7"/>
<evidence type="ECO:0000256" key="2">
    <source>
        <dbReference type="ARBA" id="ARBA00005988"/>
    </source>
</evidence>
<accession>A0A2V0NVR7</accession>
<feature type="domain" description="Peptidase M14" evidence="7">
    <location>
        <begin position="51"/>
        <end position="362"/>
    </location>
</feature>
<evidence type="ECO:0000256" key="4">
    <source>
        <dbReference type="SAM" id="MobiDB-lite"/>
    </source>
</evidence>
<keyword evidence="8" id="KW-0378">Hydrolase</keyword>
<keyword evidence="5" id="KW-0812">Transmembrane</keyword>
<name>A0A2V0NVR7_9CHLO</name>
<dbReference type="GO" id="GO:0008270">
    <property type="term" value="F:zinc ion binding"/>
    <property type="evidence" value="ECO:0007669"/>
    <property type="project" value="InterPro"/>
</dbReference>
<dbReference type="GO" id="GO:0005615">
    <property type="term" value="C:extracellular space"/>
    <property type="evidence" value="ECO:0007669"/>
    <property type="project" value="TreeGrafter"/>
</dbReference>
<feature type="signal peptide" evidence="6">
    <location>
        <begin position="1"/>
        <end position="40"/>
    </location>
</feature>
<dbReference type="PANTHER" id="PTHR11705">
    <property type="entry name" value="PROTEASE FAMILY M14 CARBOXYPEPTIDASE A,B"/>
    <property type="match status" value="1"/>
</dbReference>